<organism evidence="1">
    <name type="scientific">Glycine max</name>
    <name type="common">Soybean</name>
    <name type="synonym">Glycine hispida</name>
    <dbReference type="NCBI Taxonomy" id="3847"/>
    <lineage>
        <taxon>Eukaryota</taxon>
        <taxon>Viridiplantae</taxon>
        <taxon>Streptophyta</taxon>
        <taxon>Embryophyta</taxon>
        <taxon>Tracheophyta</taxon>
        <taxon>Spermatophyta</taxon>
        <taxon>Magnoliopsida</taxon>
        <taxon>eudicotyledons</taxon>
        <taxon>Gunneridae</taxon>
        <taxon>Pentapetalae</taxon>
        <taxon>rosids</taxon>
        <taxon>fabids</taxon>
        <taxon>Fabales</taxon>
        <taxon>Fabaceae</taxon>
        <taxon>Papilionoideae</taxon>
        <taxon>50 kb inversion clade</taxon>
        <taxon>NPAAA clade</taxon>
        <taxon>indigoferoid/millettioid clade</taxon>
        <taxon>Phaseoleae</taxon>
        <taxon>Glycine</taxon>
        <taxon>Glycine subgen. Soja</taxon>
    </lineage>
</organism>
<keyword evidence="3" id="KW-1185">Reference proteome</keyword>
<dbReference type="Gramene" id="KRH66997">
    <property type="protein sequence ID" value="KRH66997"/>
    <property type="gene ID" value="GLYMA_03G140600"/>
</dbReference>
<dbReference type="Proteomes" id="UP000008827">
    <property type="component" value="Chromosome 3"/>
</dbReference>
<sequence length="152" mass="16470">MVLKCCHGIITILGVAGNCGQCGRNCGHDFKTLMLLAKIVICGHKPLFKTLGLLLTILAIVPDCNNLLDFGRIDFDLLNMIEILCHTGIEFQEFCLHSFNCGRDFIALLGVVGDAVAIMIVVMETPKNLDVAAEIAVPDHCLNKTLGLMSTI</sequence>
<accession>A0A0R0KRB6</accession>
<reference evidence="2" key="2">
    <citation type="submission" date="2018-02" db="UniProtKB">
        <authorList>
            <consortium name="EnsemblPlants"/>
        </authorList>
    </citation>
    <scope>IDENTIFICATION</scope>
    <source>
        <strain evidence="2">Williams 82</strain>
    </source>
</reference>
<evidence type="ECO:0000313" key="3">
    <source>
        <dbReference type="Proteomes" id="UP000008827"/>
    </source>
</evidence>
<reference evidence="1" key="3">
    <citation type="submission" date="2018-07" db="EMBL/GenBank/DDBJ databases">
        <title>WGS assembly of Glycine max.</title>
        <authorList>
            <person name="Schmutz J."/>
            <person name="Cannon S."/>
            <person name="Schlueter J."/>
            <person name="Ma J."/>
            <person name="Mitros T."/>
            <person name="Nelson W."/>
            <person name="Hyten D."/>
            <person name="Song Q."/>
            <person name="Thelen J."/>
            <person name="Cheng J."/>
            <person name="Xu D."/>
            <person name="Hellsten U."/>
            <person name="May G."/>
            <person name="Yu Y."/>
            <person name="Sakurai T."/>
            <person name="Umezawa T."/>
            <person name="Bhattacharyya M."/>
            <person name="Sandhu D."/>
            <person name="Valliyodan B."/>
            <person name="Lindquist E."/>
            <person name="Peto M."/>
            <person name="Grant D."/>
            <person name="Shu S."/>
            <person name="Goodstein D."/>
            <person name="Barry K."/>
            <person name="Futrell-Griggs M."/>
            <person name="Abernathy B."/>
            <person name="Du J."/>
            <person name="Tian Z."/>
            <person name="Zhu L."/>
            <person name="Gill N."/>
            <person name="Joshi T."/>
            <person name="Libault M."/>
            <person name="Sethuraman A."/>
            <person name="Zhang X."/>
            <person name="Shinozaki K."/>
            <person name="Nguyen H."/>
            <person name="Wing R."/>
            <person name="Cregan P."/>
            <person name="Specht J."/>
            <person name="Grimwood J."/>
            <person name="Rokhsar D."/>
            <person name="Stacey G."/>
            <person name="Shoemaker R."/>
            <person name="Jackson S."/>
        </authorList>
    </citation>
    <scope>NUCLEOTIDE SEQUENCE</scope>
    <source>
        <tissue evidence="1">Callus</tissue>
    </source>
</reference>
<dbReference type="PaxDb" id="3847-GLYMA03G29654.1"/>
<evidence type="ECO:0000313" key="1">
    <source>
        <dbReference type="EMBL" id="KRH66997.1"/>
    </source>
</evidence>
<dbReference type="EnsemblPlants" id="KRH66997">
    <property type="protein sequence ID" value="KRH66997"/>
    <property type="gene ID" value="GLYMA_03G140600"/>
</dbReference>
<reference evidence="1 2" key="1">
    <citation type="journal article" date="2010" name="Nature">
        <title>Genome sequence of the palaeopolyploid soybean.</title>
        <authorList>
            <person name="Schmutz J."/>
            <person name="Cannon S.B."/>
            <person name="Schlueter J."/>
            <person name="Ma J."/>
            <person name="Mitros T."/>
            <person name="Nelson W."/>
            <person name="Hyten D.L."/>
            <person name="Song Q."/>
            <person name="Thelen J.J."/>
            <person name="Cheng J."/>
            <person name="Xu D."/>
            <person name="Hellsten U."/>
            <person name="May G.D."/>
            <person name="Yu Y."/>
            <person name="Sakurai T."/>
            <person name="Umezawa T."/>
            <person name="Bhattacharyya M.K."/>
            <person name="Sandhu D."/>
            <person name="Valliyodan B."/>
            <person name="Lindquist E."/>
            <person name="Peto M."/>
            <person name="Grant D."/>
            <person name="Shu S."/>
            <person name="Goodstein D."/>
            <person name="Barry K."/>
            <person name="Futrell-Griggs M."/>
            <person name="Abernathy B."/>
            <person name="Du J."/>
            <person name="Tian Z."/>
            <person name="Zhu L."/>
            <person name="Gill N."/>
            <person name="Joshi T."/>
            <person name="Libault M."/>
            <person name="Sethuraman A."/>
            <person name="Zhang X.-C."/>
            <person name="Shinozaki K."/>
            <person name="Nguyen H.T."/>
            <person name="Wing R.A."/>
            <person name="Cregan P."/>
            <person name="Specht J."/>
            <person name="Grimwood J."/>
            <person name="Rokhsar D."/>
            <person name="Stacey G."/>
            <person name="Shoemaker R.C."/>
            <person name="Jackson S.A."/>
        </authorList>
    </citation>
    <scope>NUCLEOTIDE SEQUENCE</scope>
    <source>
        <strain evidence="2">cv. Williams 82</strain>
        <tissue evidence="1">Callus</tissue>
    </source>
</reference>
<dbReference type="EMBL" id="CM000836">
    <property type="protein sequence ID" value="KRH66997.1"/>
    <property type="molecule type" value="Genomic_DNA"/>
</dbReference>
<name>A0A0R0KRB6_SOYBN</name>
<evidence type="ECO:0000313" key="2">
    <source>
        <dbReference type="EnsemblPlants" id="KRH66997"/>
    </source>
</evidence>
<protein>
    <submittedName>
        <fullName evidence="1 2">Uncharacterized protein</fullName>
    </submittedName>
</protein>
<gene>
    <name evidence="1" type="ORF">GLYMA_03G140600</name>
</gene>
<dbReference type="AlphaFoldDB" id="A0A0R0KRB6"/>
<proteinExistence type="predicted"/>
<dbReference type="InParanoid" id="A0A0R0KRB6"/>